<evidence type="ECO:0000313" key="2">
    <source>
        <dbReference type="Proteomes" id="UP000565521"/>
    </source>
</evidence>
<dbReference type="EMBL" id="JABKAU010000115">
    <property type="protein sequence ID" value="NVO33556.1"/>
    <property type="molecule type" value="Genomic_DNA"/>
</dbReference>
<dbReference type="Proteomes" id="UP000565521">
    <property type="component" value="Unassembled WGS sequence"/>
</dbReference>
<gene>
    <name evidence="1" type="ORF">HW554_20350</name>
</gene>
<evidence type="ECO:0000313" key="1">
    <source>
        <dbReference type="EMBL" id="NVO33556.1"/>
    </source>
</evidence>
<comment type="caution">
    <text evidence="1">The sequence shown here is derived from an EMBL/GenBank/DDBJ whole genome shotgun (WGS) entry which is preliminary data.</text>
</comment>
<proteinExistence type="predicted"/>
<organism evidence="1 2">
    <name type="scientific">Hymenobacter lapidiphilus</name>
    <dbReference type="NCBI Taxonomy" id="2608003"/>
    <lineage>
        <taxon>Bacteria</taxon>
        <taxon>Pseudomonadati</taxon>
        <taxon>Bacteroidota</taxon>
        <taxon>Cytophagia</taxon>
        <taxon>Cytophagales</taxon>
        <taxon>Hymenobacteraceae</taxon>
        <taxon>Hymenobacter</taxon>
    </lineage>
</organism>
<reference evidence="1 2" key="1">
    <citation type="submission" date="2020-05" db="EMBL/GenBank/DDBJ databases">
        <title>Hymenobacter terrestris sp. nov. and Hymenobacter lapidiphilus sp. nov., isolated from regoliths in Antarctica.</title>
        <authorList>
            <person name="Sedlacek I."/>
            <person name="Pantucek R."/>
            <person name="Zeman M."/>
            <person name="Holochova P."/>
            <person name="Kralova S."/>
            <person name="Stankova E."/>
            <person name="Sedo O."/>
            <person name="Micenkova L."/>
            <person name="Svec P."/>
            <person name="Gupta V."/>
            <person name="Sood U."/>
            <person name="Korpole U.S."/>
            <person name="Lal R."/>
        </authorList>
    </citation>
    <scope>NUCLEOTIDE SEQUENCE [LARGE SCALE GENOMIC DNA]</scope>
    <source>
        <strain evidence="1 2">P5342</strain>
    </source>
</reference>
<sequence>MIPQFKVCCPAGYHVEDVFDDNLDLNIVLDTGEVFFATVFTVRNVQALLARSPEPYFWSVDMFIVDNLRVATILNAVASIVQEGLTDTIFGRIGTTDTMYEGLGYSFAHLPEHLQ</sequence>
<dbReference type="AlphaFoldDB" id="A0A7Y7U771"/>
<protein>
    <submittedName>
        <fullName evidence="1">Uncharacterized protein</fullName>
    </submittedName>
</protein>
<dbReference type="RefSeq" id="WP_176910358.1">
    <property type="nucleotide sequence ID" value="NZ_JABKAU010000115.1"/>
</dbReference>
<accession>A0A7Y7U771</accession>
<name>A0A7Y7U771_9BACT</name>
<keyword evidence="2" id="KW-1185">Reference proteome</keyword>